<dbReference type="EMBL" id="CP095074">
    <property type="protein sequence ID" value="UOQ95128.1"/>
    <property type="molecule type" value="Genomic_DNA"/>
</dbReference>
<name>A0ABY4H3U0_9BACI</name>
<sequence length="403" mass="44297">MNKALSGIKVLDLSRVVAGPVCASMLGDLGADVIKVENPDKGDDTRLWHPPDIENLSLYFAAVNRNKRAITVDLKTEEGLNIIKEIIKEADVVVENFKTGTMERLGLGYDTLKAINPKIIHCSITGFGHSGPYKQLPGYDFLAQAMSGFMSINGSPNGEPVKAGIAMADLYAGLYAVISILAAVQARNHTGRGQHCDVSLLDSMVASLLNIGTGFLNTGELPKRYGNQHPTLVPYQNFNTKDREIVVAVGNDRQFHKLCSLLGREDLAKDERFATSNGRVVNREELIPLLQKAFITREADEWMAVLQENNIPCGPINNLDKVFENEQVLEREMVQEIEHPEVGVVKLLGSPLKMSDTPVSIERHPPLHGEHNAEVLSELGYSNQQIDLLIKKKVICDSPVTSN</sequence>
<dbReference type="InterPro" id="IPR050483">
    <property type="entry name" value="CoA-transferase_III_domain"/>
</dbReference>
<reference evidence="2 3" key="1">
    <citation type="submission" date="2022-04" db="EMBL/GenBank/DDBJ databases">
        <title>Halobacillus sp. isolated from saltern.</title>
        <authorList>
            <person name="Won M."/>
            <person name="Lee C.-M."/>
            <person name="Woen H.-Y."/>
            <person name="Kwon S.-W."/>
        </authorList>
    </citation>
    <scope>NUCLEOTIDE SEQUENCE [LARGE SCALE GENOMIC DNA]</scope>
    <source>
        <strain evidence="2 3">SSTM10-2</strain>
    </source>
</reference>
<accession>A0ABY4H3U0</accession>
<dbReference type="Proteomes" id="UP000831880">
    <property type="component" value="Chromosome"/>
</dbReference>
<keyword evidence="1 2" id="KW-0808">Transferase</keyword>
<dbReference type="PANTHER" id="PTHR48207">
    <property type="entry name" value="SUCCINATE--HYDROXYMETHYLGLUTARATE COA-TRANSFERASE"/>
    <property type="match status" value="1"/>
</dbReference>
<dbReference type="InterPro" id="IPR044855">
    <property type="entry name" value="CoA-Trfase_III_dom3_sf"/>
</dbReference>
<protein>
    <submittedName>
        <fullName evidence="2">CoA transferase</fullName>
    </submittedName>
</protein>
<dbReference type="Gene3D" id="3.40.50.10540">
    <property type="entry name" value="Crotonobetainyl-coa:carnitine coa-transferase, domain 1"/>
    <property type="match status" value="1"/>
</dbReference>
<organism evidence="2 3">
    <name type="scientific">Halobacillus shinanisalinarum</name>
    <dbReference type="NCBI Taxonomy" id="2932258"/>
    <lineage>
        <taxon>Bacteria</taxon>
        <taxon>Bacillati</taxon>
        <taxon>Bacillota</taxon>
        <taxon>Bacilli</taxon>
        <taxon>Bacillales</taxon>
        <taxon>Bacillaceae</taxon>
        <taxon>Halobacillus</taxon>
    </lineage>
</organism>
<dbReference type="SUPFAM" id="SSF89796">
    <property type="entry name" value="CoA-transferase family III (CaiB/BaiF)"/>
    <property type="match status" value="1"/>
</dbReference>
<dbReference type="Pfam" id="PF02515">
    <property type="entry name" value="CoA_transf_3"/>
    <property type="match status" value="1"/>
</dbReference>
<dbReference type="RefSeq" id="WP_244754981.1">
    <property type="nucleotide sequence ID" value="NZ_CP095074.1"/>
</dbReference>
<evidence type="ECO:0000313" key="3">
    <source>
        <dbReference type="Proteomes" id="UP000831880"/>
    </source>
</evidence>
<keyword evidence="3" id="KW-1185">Reference proteome</keyword>
<dbReference type="PANTHER" id="PTHR48207:SF3">
    <property type="entry name" value="SUCCINATE--HYDROXYMETHYLGLUTARATE COA-TRANSFERASE"/>
    <property type="match status" value="1"/>
</dbReference>
<proteinExistence type="predicted"/>
<gene>
    <name evidence="2" type="ORF">MUO14_09475</name>
</gene>
<evidence type="ECO:0000256" key="1">
    <source>
        <dbReference type="ARBA" id="ARBA00022679"/>
    </source>
</evidence>
<dbReference type="GO" id="GO:0016740">
    <property type="term" value="F:transferase activity"/>
    <property type="evidence" value="ECO:0007669"/>
    <property type="project" value="UniProtKB-KW"/>
</dbReference>
<evidence type="ECO:0000313" key="2">
    <source>
        <dbReference type="EMBL" id="UOQ95128.1"/>
    </source>
</evidence>
<dbReference type="Gene3D" id="3.30.1540.10">
    <property type="entry name" value="formyl-coa transferase, domain 3"/>
    <property type="match status" value="1"/>
</dbReference>
<dbReference type="InterPro" id="IPR023606">
    <property type="entry name" value="CoA-Trfase_III_dom_1_sf"/>
</dbReference>
<dbReference type="InterPro" id="IPR003673">
    <property type="entry name" value="CoA-Trfase_fam_III"/>
</dbReference>